<evidence type="ECO:0000313" key="2">
    <source>
        <dbReference type="Proteomes" id="UP000029981"/>
    </source>
</evidence>
<reference evidence="1 2" key="1">
    <citation type="journal article" date="2009" name="Nat. Genet.">
        <title>The genome of the cucumber, Cucumis sativus L.</title>
        <authorList>
            <person name="Huang S."/>
            <person name="Li R."/>
            <person name="Zhang Z."/>
            <person name="Li L."/>
            <person name="Gu X."/>
            <person name="Fan W."/>
            <person name="Lucas W.J."/>
            <person name="Wang X."/>
            <person name="Xie B."/>
            <person name="Ni P."/>
            <person name="Ren Y."/>
            <person name="Zhu H."/>
            <person name="Li J."/>
            <person name="Lin K."/>
            <person name="Jin W."/>
            <person name="Fei Z."/>
            <person name="Li G."/>
            <person name="Staub J."/>
            <person name="Kilian A."/>
            <person name="van der Vossen E.A."/>
            <person name="Wu Y."/>
            <person name="Guo J."/>
            <person name="He J."/>
            <person name="Jia Z."/>
            <person name="Ren Y."/>
            <person name="Tian G."/>
            <person name="Lu Y."/>
            <person name="Ruan J."/>
            <person name="Qian W."/>
            <person name="Wang M."/>
            <person name="Huang Q."/>
            <person name="Li B."/>
            <person name="Xuan Z."/>
            <person name="Cao J."/>
            <person name="Asan"/>
            <person name="Wu Z."/>
            <person name="Zhang J."/>
            <person name="Cai Q."/>
            <person name="Bai Y."/>
            <person name="Zhao B."/>
            <person name="Han Y."/>
            <person name="Li Y."/>
            <person name="Li X."/>
            <person name="Wang S."/>
            <person name="Shi Q."/>
            <person name="Liu S."/>
            <person name="Cho W.K."/>
            <person name="Kim J.Y."/>
            <person name="Xu Y."/>
            <person name="Heller-Uszynska K."/>
            <person name="Miao H."/>
            <person name="Cheng Z."/>
            <person name="Zhang S."/>
            <person name="Wu J."/>
            <person name="Yang Y."/>
            <person name="Kang H."/>
            <person name="Li M."/>
            <person name="Liang H."/>
            <person name="Ren X."/>
            <person name="Shi Z."/>
            <person name="Wen M."/>
            <person name="Jian M."/>
            <person name="Yang H."/>
            <person name="Zhang G."/>
            <person name="Yang Z."/>
            <person name="Chen R."/>
            <person name="Liu S."/>
            <person name="Li J."/>
            <person name="Ma L."/>
            <person name="Liu H."/>
            <person name="Zhou Y."/>
            <person name="Zhao J."/>
            <person name="Fang X."/>
            <person name="Li G."/>
            <person name="Fang L."/>
            <person name="Li Y."/>
            <person name="Liu D."/>
            <person name="Zheng H."/>
            <person name="Zhang Y."/>
            <person name="Qin N."/>
            <person name="Li Z."/>
            <person name="Yang G."/>
            <person name="Yang S."/>
            <person name="Bolund L."/>
            <person name="Kristiansen K."/>
            <person name="Zheng H."/>
            <person name="Li S."/>
            <person name="Zhang X."/>
            <person name="Yang H."/>
            <person name="Wang J."/>
            <person name="Sun R."/>
            <person name="Zhang B."/>
            <person name="Jiang S."/>
            <person name="Wang J."/>
            <person name="Du Y."/>
            <person name="Li S."/>
        </authorList>
    </citation>
    <scope>NUCLEOTIDE SEQUENCE [LARGE SCALE GENOMIC DNA]</scope>
    <source>
        <strain evidence="2">cv. 9930</strain>
    </source>
</reference>
<dbReference type="Proteomes" id="UP000029981">
    <property type="component" value="Chromosome 1"/>
</dbReference>
<keyword evidence="2" id="KW-1185">Reference proteome</keyword>
<protein>
    <submittedName>
        <fullName evidence="1">Uncharacterized protein</fullName>
    </submittedName>
</protein>
<name>A0A0A0LNZ9_CUCSA</name>
<accession>A0A0A0LNZ9</accession>
<reference evidence="1 2" key="3">
    <citation type="journal article" date="2010" name="BMC Genomics">
        <title>Transcriptome sequencing and comparative analysis of cucumber flowers with different sex types.</title>
        <authorList>
            <person name="Guo S."/>
            <person name="Zheng Y."/>
            <person name="Joung J.G."/>
            <person name="Liu S."/>
            <person name="Zhang Z."/>
            <person name="Crasta O.R."/>
            <person name="Sobral B.W."/>
            <person name="Xu Y."/>
            <person name="Huang S."/>
            <person name="Fei Z."/>
        </authorList>
    </citation>
    <scope>NUCLEOTIDE SEQUENCE [LARGE SCALE GENOMIC DNA]</scope>
    <source>
        <strain evidence="2">cv. 9930</strain>
    </source>
</reference>
<reference evidence="1 2" key="4">
    <citation type="journal article" date="2011" name="BMC Genomics">
        <title>RNA-Seq improves annotation of protein-coding genes in the cucumber genome.</title>
        <authorList>
            <person name="Li Z."/>
            <person name="Zhang Z."/>
            <person name="Yan P."/>
            <person name="Huang S."/>
            <person name="Fei Z."/>
            <person name="Lin K."/>
        </authorList>
    </citation>
    <scope>NUCLEOTIDE SEQUENCE [LARGE SCALE GENOMIC DNA]</scope>
    <source>
        <strain evidence="2">cv. 9930</strain>
    </source>
</reference>
<sequence>MLHLGITKHLIVFNNCSYVKLILPFPSFEWSSLLPSQVFECAKEIALPIALQNYRFSDLTSLCQEEDKSARLTG</sequence>
<dbReference type="Gramene" id="KGN63625">
    <property type="protein sequence ID" value="KGN63625"/>
    <property type="gene ID" value="Csa_1G007840"/>
</dbReference>
<proteinExistence type="predicted"/>
<reference evidence="1 2" key="2">
    <citation type="journal article" date="2009" name="PLoS ONE">
        <title>An integrated genetic and cytogenetic map of the cucumber genome.</title>
        <authorList>
            <person name="Ren Y."/>
            <person name="Zhang Z."/>
            <person name="Liu J."/>
            <person name="Staub J.E."/>
            <person name="Han Y."/>
            <person name="Cheng Z."/>
            <person name="Li X."/>
            <person name="Lu J."/>
            <person name="Miao H."/>
            <person name="Kang H."/>
            <person name="Xie B."/>
            <person name="Gu X."/>
            <person name="Wang X."/>
            <person name="Du Y."/>
            <person name="Jin W."/>
            <person name="Huang S."/>
        </authorList>
    </citation>
    <scope>NUCLEOTIDE SEQUENCE [LARGE SCALE GENOMIC DNA]</scope>
    <source>
        <strain evidence="2">cv. 9930</strain>
    </source>
</reference>
<organism evidence="1 2">
    <name type="scientific">Cucumis sativus</name>
    <name type="common">Cucumber</name>
    <dbReference type="NCBI Taxonomy" id="3659"/>
    <lineage>
        <taxon>Eukaryota</taxon>
        <taxon>Viridiplantae</taxon>
        <taxon>Streptophyta</taxon>
        <taxon>Embryophyta</taxon>
        <taxon>Tracheophyta</taxon>
        <taxon>Spermatophyta</taxon>
        <taxon>Magnoliopsida</taxon>
        <taxon>eudicotyledons</taxon>
        <taxon>Gunneridae</taxon>
        <taxon>Pentapetalae</taxon>
        <taxon>rosids</taxon>
        <taxon>fabids</taxon>
        <taxon>Cucurbitales</taxon>
        <taxon>Cucurbitaceae</taxon>
        <taxon>Benincaseae</taxon>
        <taxon>Cucumis</taxon>
    </lineage>
</organism>
<evidence type="ECO:0000313" key="1">
    <source>
        <dbReference type="EMBL" id="KGN63625.1"/>
    </source>
</evidence>
<dbReference type="EMBL" id="CM002922">
    <property type="protein sequence ID" value="KGN63625.1"/>
    <property type="molecule type" value="Genomic_DNA"/>
</dbReference>
<dbReference type="AlphaFoldDB" id="A0A0A0LNZ9"/>
<gene>
    <name evidence="1" type="ORF">Csa_1G007840</name>
</gene>